<sequence length="239" mass="26591">MFLHWHSHKSATQFRQYGALDKYLNLKFPLDLVKPQNELRIAVDEVDAFFDAKDYDEVQAIANELELGDVSVSSYGGVVHVDREGRKYPDFVVASYFGVNEDDVLIAEAPRLVIEVGSLGPPLKSPSRYQKKEIMDQLLGYLEQLAIESKDWEIAPHGIALIGTEAAFLYLSSKANVSGLCTWKHKGGRSGGAGTWYSIFDEDSQPSPWRDVIDKISESSTKSAEEFGRHGKVPVVPAN</sequence>
<organism evidence="2 3">
    <name type="scientific">Dentipellis fragilis</name>
    <dbReference type="NCBI Taxonomy" id="205917"/>
    <lineage>
        <taxon>Eukaryota</taxon>
        <taxon>Fungi</taxon>
        <taxon>Dikarya</taxon>
        <taxon>Basidiomycota</taxon>
        <taxon>Agaricomycotina</taxon>
        <taxon>Agaricomycetes</taxon>
        <taxon>Russulales</taxon>
        <taxon>Hericiaceae</taxon>
        <taxon>Dentipellis</taxon>
    </lineage>
</organism>
<keyword evidence="3" id="KW-1185">Reference proteome</keyword>
<dbReference type="Proteomes" id="UP000298327">
    <property type="component" value="Unassembled WGS sequence"/>
</dbReference>
<feature type="region of interest" description="Disordered" evidence="1">
    <location>
        <begin position="220"/>
        <end position="239"/>
    </location>
</feature>
<protein>
    <recommendedName>
        <fullName evidence="4">Restriction endonuclease domain-containing protein</fullName>
    </recommendedName>
</protein>
<dbReference type="EMBL" id="SEOQ01000565">
    <property type="protein sequence ID" value="TFY60396.1"/>
    <property type="molecule type" value="Genomic_DNA"/>
</dbReference>
<proteinExistence type="predicted"/>
<evidence type="ECO:0000313" key="2">
    <source>
        <dbReference type="EMBL" id="TFY60396.1"/>
    </source>
</evidence>
<evidence type="ECO:0000313" key="3">
    <source>
        <dbReference type="Proteomes" id="UP000298327"/>
    </source>
</evidence>
<gene>
    <name evidence="2" type="ORF">EVG20_g7431</name>
</gene>
<evidence type="ECO:0008006" key="4">
    <source>
        <dbReference type="Google" id="ProtNLM"/>
    </source>
</evidence>
<comment type="caution">
    <text evidence="2">The sequence shown here is derived from an EMBL/GenBank/DDBJ whole genome shotgun (WGS) entry which is preliminary data.</text>
</comment>
<dbReference type="OrthoDB" id="3235981at2759"/>
<feature type="compositionally biased region" description="Basic and acidic residues" evidence="1">
    <location>
        <begin position="220"/>
        <end position="229"/>
    </location>
</feature>
<name>A0A4Y9YCX8_9AGAM</name>
<evidence type="ECO:0000256" key="1">
    <source>
        <dbReference type="SAM" id="MobiDB-lite"/>
    </source>
</evidence>
<accession>A0A4Y9YCX8</accession>
<reference evidence="2 3" key="1">
    <citation type="submission" date="2019-02" db="EMBL/GenBank/DDBJ databases">
        <title>Genome sequencing of the rare red list fungi Dentipellis fragilis.</title>
        <authorList>
            <person name="Buettner E."/>
            <person name="Kellner H."/>
        </authorList>
    </citation>
    <scope>NUCLEOTIDE SEQUENCE [LARGE SCALE GENOMIC DNA]</scope>
    <source>
        <strain evidence="2 3">DSM 105465</strain>
    </source>
</reference>
<dbReference type="AlphaFoldDB" id="A0A4Y9YCX8"/>